<dbReference type="Proteomes" id="UP000266206">
    <property type="component" value="Unassembled WGS sequence"/>
</dbReference>
<evidence type="ECO:0000313" key="2">
    <source>
        <dbReference type="EMBL" id="RIY41043.1"/>
    </source>
</evidence>
<name>A0A3A1YS25_9BURK</name>
<feature type="chain" id="PRO_5017480452" evidence="1">
    <location>
        <begin position="24"/>
        <end position="256"/>
    </location>
</feature>
<dbReference type="AlphaFoldDB" id="A0A3A1YS25"/>
<dbReference type="RefSeq" id="WP_119516044.1">
    <property type="nucleotide sequence ID" value="NZ_NQYH01000005.1"/>
</dbReference>
<proteinExistence type="predicted"/>
<feature type="signal peptide" evidence="1">
    <location>
        <begin position="1"/>
        <end position="23"/>
    </location>
</feature>
<comment type="caution">
    <text evidence="2">The sequence shown here is derived from an EMBL/GenBank/DDBJ whole genome shotgun (WGS) entry which is preliminary data.</text>
</comment>
<organism evidence="2 3">
    <name type="scientific">Neopusillimonas maritima</name>
    <dbReference type="NCBI Taxonomy" id="2026239"/>
    <lineage>
        <taxon>Bacteria</taxon>
        <taxon>Pseudomonadati</taxon>
        <taxon>Pseudomonadota</taxon>
        <taxon>Betaproteobacteria</taxon>
        <taxon>Burkholderiales</taxon>
        <taxon>Alcaligenaceae</taxon>
        <taxon>Neopusillimonas</taxon>
    </lineage>
</organism>
<gene>
    <name evidence="2" type="ORF">CJP73_07805</name>
</gene>
<evidence type="ECO:0000313" key="3">
    <source>
        <dbReference type="Proteomes" id="UP000266206"/>
    </source>
</evidence>
<reference evidence="2 3" key="1">
    <citation type="submission" date="2017-08" db="EMBL/GenBank/DDBJ databases">
        <title>Pusillimonas indicus sp. nov., a member of the family Alcaligenaceae isolated from surface seawater.</title>
        <authorList>
            <person name="Li J."/>
        </authorList>
    </citation>
    <scope>NUCLEOTIDE SEQUENCE [LARGE SCALE GENOMIC DNA]</scope>
    <source>
        <strain evidence="2 3">L52-1-41</strain>
    </source>
</reference>
<evidence type="ECO:0000256" key="1">
    <source>
        <dbReference type="SAM" id="SignalP"/>
    </source>
</evidence>
<dbReference type="EMBL" id="NQYH01000005">
    <property type="protein sequence ID" value="RIY41043.1"/>
    <property type="molecule type" value="Genomic_DNA"/>
</dbReference>
<protein>
    <submittedName>
        <fullName evidence="2">Uncharacterized protein</fullName>
    </submittedName>
</protein>
<keyword evidence="1" id="KW-0732">Signal</keyword>
<accession>A0A3A1YS25</accession>
<sequence length="256" mass="28206">MIKASIVASLLTCLMGFSSASFGQNNKNHDFRLAMSTTFKRMIQSYQKGESSPLGGDILDSSRPNVARFFGRDVDASIEHGSHSPDQSISLHYYHDAVLDGKKTAACLMTFDTTQPGFLAGYESTGLFTKAEITYYLAAHEFGHCAALHQASLGNMQSIPVGADQELFADQYALAFFLLQDKVNTAKKIIIFNRNNVSKSDHHHHPDELEAFFNAFPQKGDQLRATVKNTYDLVALTIQVGAKSALAYSQKTSQEH</sequence>
<dbReference type="OrthoDB" id="9794834at2"/>